<accession>A0ACC1SJL4</accession>
<proteinExistence type="predicted"/>
<name>A0ACC1SJL4_9APHY</name>
<sequence>MTRLVPGQKTVTLQDLPDEMLLEIMNWLASARRLPKRGEVISKMFDVFYVLSQVNRRFRALAIPFIRRYLEFTDREEFNKVMEEFKTNVNDWAHLVRHIVPPADEVLPTSEIEDPEFTLDVGYFVFPNLITFECLLGLFTPAEMRLLTAASSQKLKELTISWHDRHGFVSQSSLPQLDTLRLYLKDPPSLHPINEPFRQPTPLAPYTSITRLMLHETTYDASKFVQYYLEKAHFPNLRVLNLQEVMTSGNRTFDFIQRHPTLLEVNVSIDSVRVRFESVHKLIEGTGTWCLPTNGAIETVDIDQASYEETDIEDPRPPFIPDTWLLTHDFAFRRKPLKADSTQWQSSCGSKHPRYTTTALAFHVEDQSFWTTAGLECRALVPDIISLLADLYPELEELSVSTDTWQPDEHRPSVFTSFMEALGQHLREFRHLRSFCIRWPLSTNCVGGWFSWTGDDTGKHRNWPCCSIDCAVPPMGFCIADMRHQTEYQQKEEIDAVKDVIRSLGVLGPDEPIDEKDNQLLMHAWRAHGESIVARAMRDLAEQCPLLEQIQWYAVGELWDLCVRWEWRIVRSEDGSIRTLTNDLNWHGSIRGDPVPLVMLVGEEMENMRQTE</sequence>
<reference evidence="1" key="1">
    <citation type="submission" date="2022-07" db="EMBL/GenBank/DDBJ databases">
        <title>Genome Sequence of Phlebia brevispora.</title>
        <authorList>
            <person name="Buettner E."/>
        </authorList>
    </citation>
    <scope>NUCLEOTIDE SEQUENCE</scope>
    <source>
        <strain evidence="1">MPL23</strain>
    </source>
</reference>
<comment type="caution">
    <text evidence="1">The sequence shown here is derived from an EMBL/GenBank/DDBJ whole genome shotgun (WGS) entry which is preliminary data.</text>
</comment>
<gene>
    <name evidence="1" type="ORF">NM688_g6134</name>
</gene>
<protein>
    <submittedName>
        <fullName evidence="1">Uncharacterized protein</fullName>
    </submittedName>
</protein>
<evidence type="ECO:0000313" key="1">
    <source>
        <dbReference type="EMBL" id="KAJ3541089.1"/>
    </source>
</evidence>
<dbReference type="EMBL" id="JANHOG010001220">
    <property type="protein sequence ID" value="KAJ3541089.1"/>
    <property type="molecule type" value="Genomic_DNA"/>
</dbReference>
<organism evidence="1 2">
    <name type="scientific">Phlebia brevispora</name>
    <dbReference type="NCBI Taxonomy" id="194682"/>
    <lineage>
        <taxon>Eukaryota</taxon>
        <taxon>Fungi</taxon>
        <taxon>Dikarya</taxon>
        <taxon>Basidiomycota</taxon>
        <taxon>Agaricomycotina</taxon>
        <taxon>Agaricomycetes</taxon>
        <taxon>Polyporales</taxon>
        <taxon>Meruliaceae</taxon>
        <taxon>Phlebia</taxon>
    </lineage>
</organism>
<dbReference type="Proteomes" id="UP001148662">
    <property type="component" value="Unassembled WGS sequence"/>
</dbReference>
<keyword evidence="2" id="KW-1185">Reference proteome</keyword>
<evidence type="ECO:0000313" key="2">
    <source>
        <dbReference type="Proteomes" id="UP001148662"/>
    </source>
</evidence>